<dbReference type="PANTHER" id="PTHR13382">
    <property type="entry name" value="MITOCHONDRIAL ATP SYNTHASE COUPLING FACTOR B"/>
    <property type="match status" value="1"/>
</dbReference>
<accession>A0A0D6EH53</accession>
<keyword evidence="5" id="KW-1185">Reference proteome</keyword>
<evidence type="ECO:0000256" key="1">
    <source>
        <dbReference type="ARBA" id="ARBA00022786"/>
    </source>
</evidence>
<feature type="region of interest" description="Disordered" evidence="2">
    <location>
        <begin position="103"/>
        <end position="123"/>
    </location>
</feature>
<dbReference type="AlphaFoldDB" id="A0A0D6EH53"/>
<feature type="compositionally biased region" description="Acidic residues" evidence="2">
    <location>
        <begin position="36"/>
        <end position="56"/>
    </location>
</feature>
<dbReference type="InterPro" id="IPR032675">
    <property type="entry name" value="LRR_dom_sf"/>
</dbReference>
<feature type="compositionally biased region" description="Low complexity" evidence="2">
    <location>
        <begin position="900"/>
        <end position="917"/>
    </location>
</feature>
<proteinExistence type="predicted"/>
<dbReference type="PROSITE" id="PS50181">
    <property type="entry name" value="FBOX"/>
    <property type="match status" value="1"/>
</dbReference>
<dbReference type="Pfam" id="PF12937">
    <property type="entry name" value="F-box-like"/>
    <property type="match status" value="1"/>
</dbReference>
<feature type="compositionally biased region" description="Low complexity" evidence="2">
    <location>
        <begin position="761"/>
        <end position="783"/>
    </location>
</feature>
<dbReference type="EMBL" id="CENE01000002">
    <property type="protein sequence ID" value="CEQ39347.1"/>
    <property type="molecule type" value="Genomic_DNA"/>
</dbReference>
<keyword evidence="1" id="KW-0833">Ubl conjugation pathway</keyword>
<gene>
    <name evidence="4" type="primary">SPOSA6832_00848</name>
</gene>
<name>A0A0D6EH53_SPOSA</name>
<reference evidence="5" key="1">
    <citation type="submission" date="2015-02" db="EMBL/GenBank/DDBJ databases">
        <authorList>
            <person name="Gon?alves P."/>
        </authorList>
    </citation>
    <scope>NUCLEOTIDE SEQUENCE [LARGE SCALE GENOMIC DNA]</scope>
</reference>
<evidence type="ECO:0000259" key="3">
    <source>
        <dbReference type="PROSITE" id="PS50181"/>
    </source>
</evidence>
<feature type="compositionally biased region" description="Basic and acidic residues" evidence="2">
    <location>
        <begin position="845"/>
        <end position="866"/>
    </location>
</feature>
<dbReference type="Pfam" id="PF25372">
    <property type="entry name" value="DUF7885"/>
    <property type="match status" value="2"/>
</dbReference>
<evidence type="ECO:0000313" key="4">
    <source>
        <dbReference type="EMBL" id="CEQ39347.1"/>
    </source>
</evidence>
<dbReference type="OrthoDB" id="10257471at2759"/>
<dbReference type="GO" id="GO:0005737">
    <property type="term" value="C:cytoplasm"/>
    <property type="evidence" value="ECO:0007669"/>
    <property type="project" value="TreeGrafter"/>
</dbReference>
<feature type="domain" description="F-box" evidence="3">
    <location>
        <begin position="122"/>
        <end position="172"/>
    </location>
</feature>
<evidence type="ECO:0000313" key="5">
    <source>
        <dbReference type="Proteomes" id="UP000243876"/>
    </source>
</evidence>
<dbReference type="InterPro" id="IPR006553">
    <property type="entry name" value="Leu-rich_rpt_Cys-con_subtyp"/>
</dbReference>
<organism evidence="4 5">
    <name type="scientific">Sporidiobolus salmonicolor</name>
    <name type="common">Yeast-like fungus</name>
    <name type="synonym">Sporobolomyces salmonicolor</name>
    <dbReference type="NCBI Taxonomy" id="5005"/>
    <lineage>
        <taxon>Eukaryota</taxon>
        <taxon>Fungi</taxon>
        <taxon>Dikarya</taxon>
        <taxon>Basidiomycota</taxon>
        <taxon>Pucciniomycotina</taxon>
        <taxon>Microbotryomycetes</taxon>
        <taxon>Sporidiobolales</taxon>
        <taxon>Sporidiobolaceae</taxon>
        <taxon>Sporobolomyces</taxon>
    </lineage>
</organism>
<dbReference type="Proteomes" id="UP000243876">
    <property type="component" value="Unassembled WGS sequence"/>
</dbReference>
<sequence>MSALPISTRPSNSHLGSNTPPTPSRTPSNASTADAGNDEESADDSDFLEPDPDDPDASTASLSRLGPAVATPKPTSTPWPFNVPTSAMGAVFPGTFPDGLATNGSHARSTFDDETTVAPPAPIPASSLPHEILLHILRLLPTTALAPALRVCKAWCQCGVELLWHKPMFTSLSALYRMLQILSLPDQTFPYPEFVRRLNFSNLTDEMSDKMLSKLLPCTKIERLTLTGCKHLSSEAMVTLLKQSKRLVALDLSEVENVDDSVVEALAENCPRLQGLNLTGCSKVTDRGIEALALGCPALRRIKLRKCDIVTDVSIVLLSLHCPLLLEVDLGACISITSLALQQLLRTSHNLRELSLTGCSSLGDDGFPDASAIFSLSSASASAYSSAQASPALSSSDDCPPSPGANPLSAPSGRLVRRPLALRSPPSLKPFDHLRYLDLTSLSNLTDAAVAGIVKHMPKVRNLILAKCTRLTDESLYSVCAVGKHLHYLHLGHVAAITDKAVTAVARSCTRLRYIDLACCNNLTDMSVFELAANLPRLKRIGLVRVTNITDEALYSLFSRTSLERIHLSYCDNLTVGAVHELLQHLPRLTHLSLTGVSAFRKKALQVFCRPPPKDFNDHQRRSFCVFSGRGVQELRKYLRTLSPPELAALAIPDPPSDDELARAAAGIGGHGGGGAGAAPGAGAGANANAQLAAARARLAQLAQARQAVAAAIATRTPLRGGTAGVTAGGAGAGAGGAHLGPALNLPPTSAPPPAQRTDSQQAVQQWRQTQQQQQQQQQRNGPAAPPPPPSLPGAFPPPPANALGLQQPHQPHPQQERLPFPSPDSSPGPARSLQEITAGQMPDQYDRNGVEHVHAMRQAQNERQRNSMIPIQRVASTNNANAHPSSSMDVDMDLDDSTRPGSRSTTTRARGATVTRHNYRGGHDEAEESGSDLGEEDLTMTDV</sequence>
<evidence type="ECO:0000256" key="2">
    <source>
        <dbReference type="SAM" id="MobiDB-lite"/>
    </source>
</evidence>
<feature type="compositionally biased region" description="Pro residues" evidence="2">
    <location>
        <begin position="784"/>
        <end position="801"/>
    </location>
</feature>
<dbReference type="PANTHER" id="PTHR13382:SF67">
    <property type="entry name" value="SCF E3 UBIQUITIN LIGASE COMPLEX F-BOX PROTEIN POF2"/>
    <property type="match status" value="1"/>
</dbReference>
<dbReference type="SUPFAM" id="SSF81383">
    <property type="entry name" value="F-box domain"/>
    <property type="match status" value="1"/>
</dbReference>
<protein>
    <submittedName>
        <fullName evidence="4">SPOSA6832_00848-mRNA-1:cds</fullName>
    </submittedName>
</protein>
<feature type="compositionally biased region" description="Acidic residues" evidence="2">
    <location>
        <begin position="926"/>
        <end position="944"/>
    </location>
</feature>
<dbReference type="InterPro" id="IPR036047">
    <property type="entry name" value="F-box-like_dom_sf"/>
</dbReference>
<feature type="region of interest" description="Disordered" evidence="2">
    <location>
        <begin position="1"/>
        <end position="81"/>
    </location>
</feature>
<feature type="region of interest" description="Disordered" evidence="2">
    <location>
        <begin position="738"/>
        <end position="944"/>
    </location>
</feature>
<dbReference type="InterPro" id="IPR050648">
    <property type="entry name" value="F-box_LRR-repeat"/>
</dbReference>
<dbReference type="SMART" id="SM00367">
    <property type="entry name" value="LRR_CC"/>
    <property type="match status" value="12"/>
</dbReference>
<dbReference type="InterPro" id="IPR057207">
    <property type="entry name" value="FBXL15_LRR"/>
</dbReference>
<feature type="non-terminal residue" evidence="4">
    <location>
        <position position="1"/>
    </location>
</feature>
<dbReference type="Gene3D" id="3.80.10.10">
    <property type="entry name" value="Ribonuclease Inhibitor"/>
    <property type="match status" value="2"/>
</dbReference>
<feature type="compositionally biased region" description="Polar residues" evidence="2">
    <location>
        <begin position="867"/>
        <end position="885"/>
    </location>
</feature>
<dbReference type="SUPFAM" id="SSF52047">
    <property type="entry name" value="RNI-like"/>
    <property type="match status" value="2"/>
</dbReference>
<dbReference type="InterPro" id="IPR001810">
    <property type="entry name" value="F-box_dom"/>
</dbReference>
<feature type="region of interest" description="Disordered" evidence="2">
    <location>
        <begin position="392"/>
        <end position="412"/>
    </location>
</feature>